<gene>
    <name evidence="2" type="ORF">HOP51_08590</name>
</gene>
<dbReference type="EMBL" id="JABFTT010000005">
    <property type="protein sequence ID" value="MCE8020171.1"/>
    <property type="molecule type" value="Genomic_DNA"/>
</dbReference>
<keyword evidence="3" id="KW-1185">Reference proteome</keyword>
<keyword evidence="1" id="KW-0732">Signal</keyword>
<organism evidence="2 3">
    <name type="scientific">Billgrantia zhangzhouensis</name>
    <dbReference type="NCBI Taxonomy" id="2733481"/>
    <lineage>
        <taxon>Bacteria</taxon>
        <taxon>Pseudomonadati</taxon>
        <taxon>Pseudomonadota</taxon>
        <taxon>Gammaproteobacteria</taxon>
        <taxon>Oceanospirillales</taxon>
        <taxon>Halomonadaceae</taxon>
        <taxon>Billgrantia</taxon>
    </lineage>
</organism>
<accession>A0ABS9AEK2</accession>
<evidence type="ECO:0000313" key="3">
    <source>
        <dbReference type="Proteomes" id="UP001320122"/>
    </source>
</evidence>
<dbReference type="Proteomes" id="UP001320122">
    <property type="component" value="Unassembled WGS sequence"/>
</dbReference>
<comment type="caution">
    <text evidence="2">The sequence shown here is derived from an EMBL/GenBank/DDBJ whole genome shotgun (WGS) entry which is preliminary data.</text>
</comment>
<feature type="chain" id="PRO_5046033755" evidence="1">
    <location>
        <begin position="21"/>
        <end position="311"/>
    </location>
</feature>
<sequence>MRKWIGITALVYLSGCASQAANNSDYLAFSTNQEQEETLMRSVHAEVGTDGEYLFSGLYRIQSMHGRGHWLCGQVKLPNEQEVYNVVRHRSGTVELAPEPQKLEACDLERYSAALGFRPSGERMFIGEQAKEPCSHMQDMKPHYPAGAITVREIATLGCVAEERGEVHGIPYWINRASNAGRFYNAPARYGVGDDHYWVVNCSTDAITDARSCTIRRDGFFLFWQNGYGIMTTGTAYPGSNMHFRVDSNAALSAPESTGLTGAAANRLVQQMLAGNSLITRYSDWPYNTRNDVTIPTRGFAQALDYMHSIR</sequence>
<proteinExistence type="predicted"/>
<evidence type="ECO:0000313" key="2">
    <source>
        <dbReference type="EMBL" id="MCE8020171.1"/>
    </source>
</evidence>
<feature type="signal peptide" evidence="1">
    <location>
        <begin position="1"/>
        <end position="20"/>
    </location>
</feature>
<dbReference type="RefSeq" id="WP_234273530.1">
    <property type="nucleotide sequence ID" value="NZ_JABFTT010000005.1"/>
</dbReference>
<evidence type="ECO:0000256" key="1">
    <source>
        <dbReference type="SAM" id="SignalP"/>
    </source>
</evidence>
<protein>
    <submittedName>
        <fullName evidence="2">Uncharacterized protein</fullName>
    </submittedName>
</protein>
<name>A0ABS9AEK2_9GAMM</name>
<reference evidence="2 3" key="1">
    <citation type="journal article" date="2021" name="Front. Microbiol.">
        <title>Aerobic Denitrification and Heterotrophic Sulfur Oxidation in the Genus Halomonas Revealed by Six Novel Species Characterizations and Genome-Based Analysis.</title>
        <authorList>
            <person name="Wang L."/>
            <person name="Shao Z."/>
        </authorList>
    </citation>
    <scope>NUCLEOTIDE SEQUENCE [LARGE SCALE GENOMIC DNA]</scope>
    <source>
        <strain evidence="2 3">MCCC 1A11036</strain>
    </source>
</reference>